<dbReference type="VEuPathDB" id="FungiDB:FUN_017370"/>
<protein>
    <submittedName>
        <fullName evidence="1">Uncharacterized protein</fullName>
    </submittedName>
</protein>
<name>A0A2I1GN88_9GLOM</name>
<dbReference type="EMBL" id="LLXI01000602">
    <property type="protein sequence ID" value="PKY48102.1"/>
    <property type="molecule type" value="Genomic_DNA"/>
</dbReference>
<gene>
    <name evidence="1" type="ORF">RhiirA4_404112</name>
</gene>
<sequence>MWEEVKRWSSRFINLQETCEEEAKKIIEGGQPEKKYRKISKWLRGYKDNQIIAIL</sequence>
<proteinExistence type="predicted"/>
<accession>A0A2I1GN88</accession>
<keyword evidence="2" id="KW-1185">Reference proteome</keyword>
<evidence type="ECO:0000313" key="2">
    <source>
        <dbReference type="Proteomes" id="UP000234323"/>
    </source>
</evidence>
<reference evidence="1 2" key="1">
    <citation type="submission" date="2015-10" db="EMBL/GenBank/DDBJ databases">
        <title>Genome analyses suggest a sexual origin of heterokaryosis in a supposedly ancient asexual fungus.</title>
        <authorList>
            <person name="Ropars J."/>
            <person name="Sedzielewska K."/>
            <person name="Noel J."/>
            <person name="Charron P."/>
            <person name="Farinelli L."/>
            <person name="Marton T."/>
            <person name="Kruger M."/>
            <person name="Pelin A."/>
            <person name="Brachmann A."/>
            <person name="Corradi N."/>
        </authorList>
    </citation>
    <scope>NUCLEOTIDE SEQUENCE [LARGE SCALE GENOMIC DNA]</scope>
    <source>
        <strain evidence="1 2">A4</strain>
    </source>
</reference>
<evidence type="ECO:0000313" key="1">
    <source>
        <dbReference type="EMBL" id="PKY48102.1"/>
    </source>
</evidence>
<comment type="caution">
    <text evidence="1">The sequence shown here is derived from an EMBL/GenBank/DDBJ whole genome shotgun (WGS) entry which is preliminary data.</text>
</comment>
<organism evidence="1 2">
    <name type="scientific">Rhizophagus irregularis</name>
    <dbReference type="NCBI Taxonomy" id="588596"/>
    <lineage>
        <taxon>Eukaryota</taxon>
        <taxon>Fungi</taxon>
        <taxon>Fungi incertae sedis</taxon>
        <taxon>Mucoromycota</taxon>
        <taxon>Glomeromycotina</taxon>
        <taxon>Glomeromycetes</taxon>
        <taxon>Glomerales</taxon>
        <taxon>Glomeraceae</taxon>
        <taxon>Rhizophagus</taxon>
    </lineage>
</organism>
<dbReference type="Proteomes" id="UP000234323">
    <property type="component" value="Unassembled WGS sequence"/>
</dbReference>
<dbReference type="AlphaFoldDB" id="A0A2I1GN88"/>
<dbReference type="VEuPathDB" id="FungiDB:RhiirA1_532101"/>